<gene>
    <name evidence="1" type="ORF">L1I30_13875</name>
</gene>
<reference evidence="1" key="1">
    <citation type="submission" date="2022-01" db="EMBL/GenBank/DDBJ databases">
        <title>Gillisia lutea sp. nov., isolated from marine plastic residues from the Malvarosa beach (Valencia, Spain).</title>
        <authorList>
            <person name="Vidal-Verdu A."/>
            <person name="Molina-Menor E."/>
            <person name="Satari L."/>
            <person name="Pascual J."/>
            <person name="Pereto J."/>
            <person name="Porcar M."/>
        </authorList>
    </citation>
    <scope>NUCLEOTIDE SEQUENCE</scope>
    <source>
        <strain evidence="1">M10.2A</strain>
    </source>
</reference>
<comment type="caution">
    <text evidence="1">The sequence shown here is derived from an EMBL/GenBank/DDBJ whole genome shotgun (WGS) entry which is preliminary data.</text>
</comment>
<proteinExistence type="predicted"/>
<protein>
    <submittedName>
        <fullName evidence="1">Uncharacterized protein</fullName>
    </submittedName>
</protein>
<accession>A0ABS9EIS8</accession>
<organism evidence="1 2">
    <name type="scientific">Gillisia lutea</name>
    <dbReference type="NCBI Taxonomy" id="2909668"/>
    <lineage>
        <taxon>Bacteria</taxon>
        <taxon>Pseudomonadati</taxon>
        <taxon>Bacteroidota</taxon>
        <taxon>Flavobacteriia</taxon>
        <taxon>Flavobacteriales</taxon>
        <taxon>Flavobacteriaceae</taxon>
        <taxon>Gillisia</taxon>
    </lineage>
</organism>
<dbReference type="Proteomes" id="UP001179363">
    <property type="component" value="Unassembled WGS sequence"/>
</dbReference>
<name>A0ABS9EIS8_9FLAO</name>
<keyword evidence="2" id="KW-1185">Reference proteome</keyword>
<evidence type="ECO:0000313" key="1">
    <source>
        <dbReference type="EMBL" id="MCF4102762.1"/>
    </source>
</evidence>
<sequence>MKKTFLIFAFSVFHLTMFSQIPPIIDHLRYFPNDDRYEGFNKYEGSIYLNNDFVLGNISDIQNGTSQPAYLRFNLLDDIVEIKLTPNSERRILPKIDNIKYDFGAYALILRGEENNKSYYLEFYNEENLKFIAKPELAATRKKSDILGIDNILIFQDYKYYIIKDNDMKEIHLKTKDLKQIFAGNSIAENYLKSHKVNNIDKIKQFLEFYGND</sequence>
<dbReference type="EMBL" id="JAKGTH010000011">
    <property type="protein sequence ID" value="MCF4102762.1"/>
    <property type="molecule type" value="Genomic_DNA"/>
</dbReference>
<dbReference type="RefSeq" id="WP_236134903.1">
    <property type="nucleotide sequence ID" value="NZ_JAKGTH010000011.1"/>
</dbReference>
<evidence type="ECO:0000313" key="2">
    <source>
        <dbReference type="Proteomes" id="UP001179363"/>
    </source>
</evidence>